<reference evidence="3" key="1">
    <citation type="submission" date="2016-10" db="EMBL/GenBank/DDBJ databases">
        <authorList>
            <person name="Varghese N."/>
            <person name="Submissions S."/>
        </authorList>
    </citation>
    <scope>NUCLEOTIDE SEQUENCE [LARGE SCALE GENOMIC DNA]</scope>
    <source>
        <strain evidence="3">DSM 26922</strain>
    </source>
</reference>
<organism evidence="2 3">
    <name type="scientific">Litoreibacter albidus</name>
    <dbReference type="NCBI Taxonomy" id="670155"/>
    <lineage>
        <taxon>Bacteria</taxon>
        <taxon>Pseudomonadati</taxon>
        <taxon>Pseudomonadota</taxon>
        <taxon>Alphaproteobacteria</taxon>
        <taxon>Rhodobacterales</taxon>
        <taxon>Roseobacteraceae</taxon>
        <taxon>Litoreibacter</taxon>
    </lineage>
</organism>
<gene>
    <name evidence="2" type="ORF">SAMN04488001_1371</name>
</gene>
<dbReference type="RefSeq" id="WP_089945981.1">
    <property type="nucleotide sequence ID" value="NZ_FNOI01000002.1"/>
</dbReference>
<proteinExistence type="predicted"/>
<name>A0A1H2V398_9RHOB</name>
<keyword evidence="1" id="KW-0472">Membrane</keyword>
<feature type="transmembrane region" description="Helical" evidence="1">
    <location>
        <begin position="72"/>
        <end position="91"/>
    </location>
</feature>
<evidence type="ECO:0000313" key="3">
    <source>
        <dbReference type="Proteomes" id="UP000199441"/>
    </source>
</evidence>
<sequence>MVVKADPKPQVGLGGSGFSVATGAIKWLIDHVATLAYETFLEAFVSAARASAMNSGFIEWLIWISDILSNRLVVGVLLGFTLLGLGSGLVIRI</sequence>
<accession>A0A1H2V398</accession>
<keyword evidence="3" id="KW-1185">Reference proteome</keyword>
<evidence type="ECO:0000313" key="2">
    <source>
        <dbReference type="EMBL" id="SDW62384.1"/>
    </source>
</evidence>
<keyword evidence="1" id="KW-0812">Transmembrane</keyword>
<evidence type="ECO:0000256" key="1">
    <source>
        <dbReference type="SAM" id="Phobius"/>
    </source>
</evidence>
<protein>
    <submittedName>
        <fullName evidence="2">Uncharacterized protein</fullName>
    </submittedName>
</protein>
<dbReference type="AlphaFoldDB" id="A0A1H2V398"/>
<dbReference type="EMBL" id="FNOI01000002">
    <property type="protein sequence ID" value="SDW62384.1"/>
    <property type="molecule type" value="Genomic_DNA"/>
</dbReference>
<dbReference type="Proteomes" id="UP000199441">
    <property type="component" value="Unassembled WGS sequence"/>
</dbReference>
<keyword evidence="1" id="KW-1133">Transmembrane helix</keyword>
<dbReference type="STRING" id="670155.SAMN04488001_1371"/>